<dbReference type="GO" id="GO:0000147">
    <property type="term" value="P:actin cortical patch assembly"/>
    <property type="evidence" value="ECO:0007669"/>
    <property type="project" value="TreeGrafter"/>
</dbReference>
<name>A0AA39L710_SARSR</name>
<feature type="compositionally biased region" description="Basic and acidic residues" evidence="12">
    <location>
        <begin position="921"/>
        <end position="932"/>
    </location>
</feature>
<comment type="catalytic activity">
    <reaction evidence="10">
        <text>L-threonyl-[protein] + ATP = O-phospho-L-threonyl-[protein] + ADP + H(+)</text>
        <dbReference type="Rhea" id="RHEA:46608"/>
        <dbReference type="Rhea" id="RHEA-COMP:11060"/>
        <dbReference type="Rhea" id="RHEA-COMP:11605"/>
        <dbReference type="ChEBI" id="CHEBI:15378"/>
        <dbReference type="ChEBI" id="CHEBI:30013"/>
        <dbReference type="ChEBI" id="CHEBI:30616"/>
        <dbReference type="ChEBI" id="CHEBI:61977"/>
        <dbReference type="ChEBI" id="CHEBI:456216"/>
        <dbReference type="EC" id="2.7.11.1"/>
    </reaction>
</comment>
<evidence type="ECO:0000313" key="14">
    <source>
        <dbReference type="EMBL" id="KAK0386330.1"/>
    </source>
</evidence>
<feature type="compositionally biased region" description="Low complexity" evidence="12">
    <location>
        <begin position="570"/>
        <end position="593"/>
    </location>
</feature>
<evidence type="ECO:0000256" key="4">
    <source>
        <dbReference type="ARBA" id="ARBA00022527"/>
    </source>
</evidence>
<evidence type="ECO:0000256" key="7">
    <source>
        <dbReference type="ARBA" id="ARBA00022741"/>
    </source>
</evidence>
<feature type="compositionally biased region" description="Polar residues" evidence="12">
    <location>
        <begin position="973"/>
        <end position="982"/>
    </location>
</feature>
<gene>
    <name evidence="14" type="ORF">NLU13_6167</name>
</gene>
<dbReference type="SMART" id="SM00220">
    <property type="entry name" value="S_TKc"/>
    <property type="match status" value="1"/>
</dbReference>
<evidence type="ECO:0000256" key="6">
    <source>
        <dbReference type="ARBA" id="ARBA00022679"/>
    </source>
</evidence>
<feature type="region of interest" description="Disordered" evidence="12">
    <location>
        <begin position="836"/>
        <end position="993"/>
    </location>
</feature>
<dbReference type="SUPFAM" id="SSF56112">
    <property type="entry name" value="Protein kinase-like (PK-like)"/>
    <property type="match status" value="1"/>
</dbReference>
<dbReference type="PANTHER" id="PTHR22967:SF57">
    <property type="entry name" value="AUXILIN, ISOFORM A-RELATED"/>
    <property type="match status" value="1"/>
</dbReference>
<keyword evidence="8" id="KW-0418">Kinase</keyword>
<keyword evidence="4" id="KW-0723">Serine/threonine-protein kinase</keyword>
<dbReference type="FunFam" id="1.10.510.10:FF:000441">
    <property type="entry name" value="Serine/threonine protein kinase"/>
    <property type="match status" value="1"/>
</dbReference>
<dbReference type="PROSITE" id="PS00108">
    <property type="entry name" value="PROTEIN_KINASE_ST"/>
    <property type="match status" value="1"/>
</dbReference>
<dbReference type="GO" id="GO:0005524">
    <property type="term" value="F:ATP binding"/>
    <property type="evidence" value="ECO:0007669"/>
    <property type="project" value="UniProtKB-KW"/>
</dbReference>
<dbReference type="GO" id="GO:0005737">
    <property type="term" value="C:cytoplasm"/>
    <property type="evidence" value="ECO:0007669"/>
    <property type="project" value="UniProtKB-SubCell"/>
</dbReference>
<comment type="caution">
    <text evidence="14">The sequence shown here is derived from an EMBL/GenBank/DDBJ whole genome shotgun (WGS) entry which is preliminary data.</text>
</comment>
<feature type="region of interest" description="Disordered" evidence="12">
    <location>
        <begin position="1"/>
        <end position="29"/>
    </location>
</feature>
<keyword evidence="6" id="KW-0808">Transferase</keyword>
<dbReference type="EMBL" id="JAPDFR010000005">
    <property type="protein sequence ID" value="KAK0386330.1"/>
    <property type="molecule type" value="Genomic_DNA"/>
</dbReference>
<evidence type="ECO:0000256" key="9">
    <source>
        <dbReference type="ARBA" id="ARBA00022840"/>
    </source>
</evidence>
<feature type="compositionally biased region" description="Basic and acidic residues" evidence="12">
    <location>
        <begin position="710"/>
        <end position="750"/>
    </location>
</feature>
<organism evidence="14 15">
    <name type="scientific">Sarocladium strictum</name>
    <name type="common">Black bundle disease fungus</name>
    <name type="synonym">Acremonium strictum</name>
    <dbReference type="NCBI Taxonomy" id="5046"/>
    <lineage>
        <taxon>Eukaryota</taxon>
        <taxon>Fungi</taxon>
        <taxon>Dikarya</taxon>
        <taxon>Ascomycota</taxon>
        <taxon>Pezizomycotina</taxon>
        <taxon>Sordariomycetes</taxon>
        <taxon>Hypocreomycetidae</taxon>
        <taxon>Hypocreales</taxon>
        <taxon>Sarocladiaceae</taxon>
        <taxon>Sarocladium</taxon>
    </lineage>
</organism>
<dbReference type="GO" id="GO:0004674">
    <property type="term" value="F:protein serine/threonine kinase activity"/>
    <property type="evidence" value="ECO:0007669"/>
    <property type="project" value="UniProtKB-KW"/>
</dbReference>
<dbReference type="Gene3D" id="1.10.510.10">
    <property type="entry name" value="Transferase(Phosphotransferase) domain 1"/>
    <property type="match status" value="1"/>
</dbReference>
<feature type="compositionally biased region" description="Polar residues" evidence="12">
    <location>
        <begin position="467"/>
        <end position="479"/>
    </location>
</feature>
<evidence type="ECO:0000256" key="12">
    <source>
        <dbReference type="SAM" id="MobiDB-lite"/>
    </source>
</evidence>
<feature type="region of interest" description="Disordered" evidence="12">
    <location>
        <begin position="460"/>
        <end position="541"/>
    </location>
</feature>
<dbReference type="AlphaFoldDB" id="A0AA39L710"/>
<dbReference type="PROSITE" id="PS50011">
    <property type="entry name" value="PROTEIN_KINASE_DOM"/>
    <property type="match status" value="1"/>
</dbReference>
<evidence type="ECO:0000256" key="3">
    <source>
        <dbReference type="ARBA" id="ARBA00022490"/>
    </source>
</evidence>
<accession>A0AA39L710</accession>
<dbReference type="CDD" id="cd14037">
    <property type="entry name" value="STKc_NAK_like"/>
    <property type="match status" value="1"/>
</dbReference>
<keyword evidence="15" id="KW-1185">Reference proteome</keyword>
<evidence type="ECO:0000256" key="11">
    <source>
        <dbReference type="ARBA" id="ARBA00048679"/>
    </source>
</evidence>
<dbReference type="GO" id="GO:0007015">
    <property type="term" value="P:actin filament organization"/>
    <property type="evidence" value="ECO:0007669"/>
    <property type="project" value="TreeGrafter"/>
</dbReference>
<dbReference type="InterPro" id="IPR000719">
    <property type="entry name" value="Prot_kinase_dom"/>
</dbReference>
<evidence type="ECO:0000256" key="2">
    <source>
        <dbReference type="ARBA" id="ARBA00012513"/>
    </source>
</evidence>
<reference evidence="14" key="1">
    <citation type="submission" date="2022-10" db="EMBL/GenBank/DDBJ databases">
        <title>Determination and structural analysis of whole genome sequence of Sarocladium strictum F4-1.</title>
        <authorList>
            <person name="Hu L."/>
            <person name="Jiang Y."/>
        </authorList>
    </citation>
    <scope>NUCLEOTIDE SEQUENCE</scope>
    <source>
        <strain evidence="14">F4-1</strain>
    </source>
</reference>
<dbReference type="PANTHER" id="PTHR22967">
    <property type="entry name" value="SERINE/THREONINE PROTEIN KINASE"/>
    <property type="match status" value="1"/>
</dbReference>
<feature type="region of interest" description="Disordered" evidence="12">
    <location>
        <begin position="567"/>
        <end position="750"/>
    </location>
</feature>
<feature type="compositionally biased region" description="Polar residues" evidence="12">
    <location>
        <begin position="935"/>
        <end position="953"/>
    </location>
</feature>
<evidence type="ECO:0000256" key="8">
    <source>
        <dbReference type="ARBA" id="ARBA00022777"/>
    </source>
</evidence>
<feature type="domain" description="Protein kinase" evidence="13">
    <location>
        <begin position="63"/>
        <end position="350"/>
    </location>
</feature>
<feature type="compositionally biased region" description="Polar residues" evidence="12">
    <location>
        <begin position="865"/>
        <end position="875"/>
    </location>
</feature>
<keyword evidence="3" id="KW-0963">Cytoplasm</keyword>
<dbReference type="Proteomes" id="UP001175261">
    <property type="component" value="Unassembled WGS sequence"/>
</dbReference>
<feature type="compositionally biased region" description="Basic residues" evidence="12">
    <location>
        <begin position="9"/>
        <end position="18"/>
    </location>
</feature>
<evidence type="ECO:0000256" key="10">
    <source>
        <dbReference type="ARBA" id="ARBA00047899"/>
    </source>
</evidence>
<comment type="subcellular location">
    <subcellularLocation>
        <location evidence="1">Cytoplasm</location>
    </subcellularLocation>
</comment>
<feature type="compositionally biased region" description="Polar residues" evidence="12">
    <location>
        <begin position="352"/>
        <end position="367"/>
    </location>
</feature>
<feature type="compositionally biased region" description="Polar residues" evidence="12">
    <location>
        <begin position="843"/>
        <end position="852"/>
    </location>
</feature>
<evidence type="ECO:0000259" key="13">
    <source>
        <dbReference type="PROSITE" id="PS50011"/>
    </source>
</evidence>
<feature type="compositionally biased region" description="Polar residues" evidence="12">
    <location>
        <begin position="511"/>
        <end position="541"/>
    </location>
</feature>
<dbReference type="EC" id="2.7.11.1" evidence="2"/>
<keyword evidence="5" id="KW-0597">Phosphoprotein</keyword>
<sequence length="1049" mass="114515">MASYGQHGQHGHHGHHGHPQAANTRWGPYGGQAHAPVAVAPAVVAPAGTFAPGTKIQVGSHRVVIQKYLSEGGFAHVYLVKMPKPVDGTDLAVLKRVAVPDKDSLRGMRTEVETMKRLKGHRPIVTYIDSHASEMKGGGYEVFLLMENCDGGGLIDFMNTRLQHRLTEPEILTIFTDIAEGLACMHYLKPPLLHRDIKVENVLITTRGSSQRFKLCDFGSAAEPQPAPTTVVECRLMDEDIQKHTTLQYRSPEMVDVYRKQPMNEKCDIWALGVLLYKLCYYTTPFEDQGQLAILNASYKFPSHPQFSDRLKYLIASMLKENMEARPNIYQVLKEACAMQNREVPIHDIYTGRSSTSSNSPQKQTSVQDKRKSGPAVGAVYSPPAEVKPNIPEVVPMRRGRPTPSSAGPTPVVAAGAQKVTSGDPFAALDAKASRKPDGDEISSRFPSLDQFSLLHDSGSKFEFGTPMTSPQQPSVDSQKLTEHLADEAFAPIRKPSPNVAPTARSHSAAPASSGQLVRPAPSNNSLSKVPSAPSQSGSDVSLAQTIISNNPDLQAISSRNTSRYVSTGTMTTLDPPSSSSTTTTQLPTRVSSRMSSIHGSPAPDTKRAIDQMAPVSRTSTLQSDLIRMDSSPRLSVEGGRPSFDAAPGPARNSLPVNRPRPVSTNLEGSSLDYLREKELSRPQSRTSPNPIWSPPPQQSPSRSPLPRVEPLKENSDLEYLRSYEEREAKNEQHDLKAKRRSVESFSEQKPKLIGKFSDAFKRFENNARPTTARTPSPLRELERRDLSPIEGSEAFDGRTDDGTGVDAEELSPEKRRELERQQLLEEEARVAKAQAEYRTRVATDNSGSSATGGMRAAQPAPRSFSIQNRVQSLLSEEGRTTPVQRTAEGYGKYSDAATAASKTEKAAPVIPRKPVLGSKPRMEVPPQRKESVPGASSDSARNTPSISASSTYPPKPAVNRPAAPKKPIHLNSIPTGSQQLAPQRALRPVRPAQSDEQLIAMDIPGQPALDMTAAERDSYLEDFSKRFPSLSSIEMVERDIGREGPGRS</sequence>
<dbReference type="InterPro" id="IPR008271">
    <property type="entry name" value="Ser/Thr_kinase_AS"/>
</dbReference>
<evidence type="ECO:0000256" key="5">
    <source>
        <dbReference type="ARBA" id="ARBA00022553"/>
    </source>
</evidence>
<dbReference type="Pfam" id="PF00069">
    <property type="entry name" value="Pkinase"/>
    <property type="match status" value="1"/>
</dbReference>
<feature type="region of interest" description="Disordered" evidence="12">
    <location>
        <begin position="350"/>
        <end position="390"/>
    </location>
</feature>
<keyword evidence="9" id="KW-0067">ATP-binding</keyword>
<evidence type="ECO:0000256" key="1">
    <source>
        <dbReference type="ARBA" id="ARBA00004496"/>
    </source>
</evidence>
<keyword evidence="7" id="KW-0547">Nucleotide-binding</keyword>
<proteinExistence type="predicted"/>
<comment type="catalytic activity">
    <reaction evidence="11">
        <text>L-seryl-[protein] + ATP = O-phospho-L-seryl-[protein] + ADP + H(+)</text>
        <dbReference type="Rhea" id="RHEA:17989"/>
        <dbReference type="Rhea" id="RHEA-COMP:9863"/>
        <dbReference type="Rhea" id="RHEA-COMP:11604"/>
        <dbReference type="ChEBI" id="CHEBI:15378"/>
        <dbReference type="ChEBI" id="CHEBI:29999"/>
        <dbReference type="ChEBI" id="CHEBI:30616"/>
        <dbReference type="ChEBI" id="CHEBI:83421"/>
        <dbReference type="ChEBI" id="CHEBI:456216"/>
        <dbReference type="EC" id="2.7.11.1"/>
    </reaction>
</comment>
<feature type="region of interest" description="Disordered" evidence="12">
    <location>
        <begin position="763"/>
        <end position="817"/>
    </location>
</feature>
<evidence type="ECO:0000313" key="15">
    <source>
        <dbReference type="Proteomes" id="UP001175261"/>
    </source>
</evidence>
<protein>
    <recommendedName>
        <fullName evidence="2">non-specific serine/threonine protein kinase</fullName>
        <ecNumber evidence="2">2.7.11.1</ecNumber>
    </recommendedName>
</protein>
<dbReference type="InterPro" id="IPR011009">
    <property type="entry name" value="Kinase-like_dom_sf"/>
</dbReference>